<dbReference type="HAMAP" id="MF_00365">
    <property type="entry name" value="RecF"/>
    <property type="match status" value="1"/>
</dbReference>
<dbReference type="PANTHER" id="PTHR32182:SF0">
    <property type="entry name" value="DNA REPLICATION AND REPAIR PROTEIN RECF"/>
    <property type="match status" value="1"/>
</dbReference>
<evidence type="ECO:0000256" key="2">
    <source>
        <dbReference type="ARBA" id="ARBA00008016"/>
    </source>
</evidence>
<keyword evidence="4 13" id="KW-0963">Cytoplasm</keyword>
<dbReference type="PANTHER" id="PTHR32182">
    <property type="entry name" value="DNA REPLICATION AND REPAIR PROTEIN RECF"/>
    <property type="match status" value="1"/>
</dbReference>
<dbReference type="InterPro" id="IPR027417">
    <property type="entry name" value="P-loop_NTPase"/>
</dbReference>
<comment type="similarity">
    <text evidence="2 13 14">Belongs to the RecF family.</text>
</comment>
<keyword evidence="7 13" id="KW-0227">DNA damage</keyword>
<evidence type="ECO:0000256" key="11">
    <source>
        <dbReference type="ARBA" id="ARBA00023236"/>
    </source>
</evidence>
<keyword evidence="5 13" id="KW-0235">DNA replication</keyword>
<reference evidence="17" key="2">
    <citation type="submission" date="2020-09" db="EMBL/GenBank/DDBJ databases">
        <authorList>
            <person name="Sun Q."/>
            <person name="Zhou Y."/>
        </authorList>
    </citation>
    <scope>NUCLEOTIDE SEQUENCE</scope>
    <source>
        <strain evidence="17">CGMCC 4.7430</strain>
    </source>
</reference>
<dbReference type="GO" id="GO:0005524">
    <property type="term" value="F:ATP binding"/>
    <property type="evidence" value="ECO:0007669"/>
    <property type="project" value="UniProtKB-UniRule"/>
</dbReference>
<evidence type="ECO:0000256" key="7">
    <source>
        <dbReference type="ARBA" id="ARBA00022763"/>
    </source>
</evidence>
<evidence type="ECO:0000256" key="8">
    <source>
        <dbReference type="ARBA" id="ARBA00022840"/>
    </source>
</evidence>
<evidence type="ECO:0000256" key="6">
    <source>
        <dbReference type="ARBA" id="ARBA00022741"/>
    </source>
</evidence>
<evidence type="ECO:0000256" key="13">
    <source>
        <dbReference type="HAMAP-Rule" id="MF_00365"/>
    </source>
</evidence>
<evidence type="ECO:0000256" key="14">
    <source>
        <dbReference type="RuleBase" id="RU000578"/>
    </source>
</evidence>
<feature type="region of interest" description="Disordered" evidence="15">
    <location>
        <begin position="267"/>
        <end position="293"/>
    </location>
</feature>
<dbReference type="PROSITE" id="PS00617">
    <property type="entry name" value="RECF_1"/>
    <property type="match status" value="1"/>
</dbReference>
<dbReference type="GO" id="GO:0000731">
    <property type="term" value="P:DNA synthesis involved in DNA repair"/>
    <property type="evidence" value="ECO:0007669"/>
    <property type="project" value="TreeGrafter"/>
</dbReference>
<evidence type="ECO:0000313" key="17">
    <source>
        <dbReference type="EMBL" id="GGP03115.1"/>
    </source>
</evidence>
<comment type="subcellular location">
    <subcellularLocation>
        <location evidence="1 13 14">Cytoplasm</location>
    </subcellularLocation>
</comment>
<keyword evidence="9 13" id="KW-0238">DNA-binding</keyword>
<keyword evidence="11 13" id="KW-0742">SOS response</keyword>
<dbReference type="Gene3D" id="3.40.50.300">
    <property type="entry name" value="P-loop containing nucleotide triphosphate hydrolases"/>
    <property type="match status" value="1"/>
</dbReference>
<keyword evidence="18" id="KW-1185">Reference proteome</keyword>
<protein>
    <recommendedName>
        <fullName evidence="3 13">DNA replication and repair protein RecF</fullName>
    </recommendedName>
</protein>
<dbReference type="GO" id="GO:0006260">
    <property type="term" value="P:DNA replication"/>
    <property type="evidence" value="ECO:0007669"/>
    <property type="project" value="UniProtKB-UniRule"/>
</dbReference>
<evidence type="ECO:0000256" key="4">
    <source>
        <dbReference type="ARBA" id="ARBA00022490"/>
    </source>
</evidence>
<evidence type="ECO:0000259" key="16">
    <source>
        <dbReference type="Pfam" id="PF02463"/>
    </source>
</evidence>
<reference evidence="17" key="1">
    <citation type="journal article" date="2014" name="Int. J. Syst. Evol. Microbiol.">
        <title>Complete genome sequence of Corynebacterium casei LMG S-19264T (=DSM 44701T), isolated from a smear-ripened cheese.</title>
        <authorList>
            <consortium name="US DOE Joint Genome Institute (JGI-PGF)"/>
            <person name="Walter F."/>
            <person name="Albersmeier A."/>
            <person name="Kalinowski J."/>
            <person name="Ruckert C."/>
        </authorList>
    </citation>
    <scope>NUCLEOTIDE SEQUENCE</scope>
    <source>
        <strain evidence="17">CGMCC 4.7430</strain>
    </source>
</reference>
<evidence type="ECO:0000256" key="15">
    <source>
        <dbReference type="SAM" id="MobiDB-lite"/>
    </source>
</evidence>
<dbReference type="PROSITE" id="PS00618">
    <property type="entry name" value="RECF_2"/>
    <property type="match status" value="1"/>
</dbReference>
<evidence type="ECO:0000313" key="18">
    <source>
        <dbReference type="Proteomes" id="UP000660745"/>
    </source>
</evidence>
<evidence type="ECO:0000256" key="12">
    <source>
        <dbReference type="ARBA" id="ARBA00025401"/>
    </source>
</evidence>
<comment type="function">
    <text evidence="12 13 14">The RecF protein is involved in DNA metabolism; it is required for DNA replication and normal SOS inducibility. RecF binds preferentially to single-stranded, linear DNA. It also seems to bind ATP.</text>
</comment>
<dbReference type="InterPro" id="IPR001238">
    <property type="entry name" value="DNA-binding_RecF"/>
</dbReference>
<dbReference type="Proteomes" id="UP000660745">
    <property type="component" value="Unassembled WGS sequence"/>
</dbReference>
<dbReference type="SUPFAM" id="SSF52540">
    <property type="entry name" value="P-loop containing nucleoside triphosphate hydrolases"/>
    <property type="match status" value="1"/>
</dbReference>
<dbReference type="AlphaFoldDB" id="A0A918E325"/>
<evidence type="ECO:0000256" key="10">
    <source>
        <dbReference type="ARBA" id="ARBA00023204"/>
    </source>
</evidence>
<keyword evidence="8 13" id="KW-0067">ATP-binding</keyword>
<feature type="compositionally biased region" description="Polar residues" evidence="15">
    <location>
        <begin position="284"/>
        <end position="293"/>
    </location>
</feature>
<gene>
    <name evidence="13 17" type="primary">recF</name>
    <name evidence="17" type="ORF">GCM10012278_13040</name>
</gene>
<name>A0A918E325_9ACTN</name>
<evidence type="ECO:0000256" key="3">
    <source>
        <dbReference type="ARBA" id="ARBA00020170"/>
    </source>
</evidence>
<comment type="caution">
    <text evidence="17">The sequence shown here is derived from an EMBL/GenBank/DDBJ whole genome shotgun (WGS) entry which is preliminary data.</text>
</comment>
<dbReference type="InterPro" id="IPR003395">
    <property type="entry name" value="RecF/RecN/SMC_N"/>
</dbReference>
<dbReference type="GO" id="GO:0006302">
    <property type="term" value="P:double-strand break repair"/>
    <property type="evidence" value="ECO:0007669"/>
    <property type="project" value="TreeGrafter"/>
</dbReference>
<organism evidence="17 18">
    <name type="scientific">Nonomuraea glycinis</name>
    <dbReference type="NCBI Taxonomy" id="2047744"/>
    <lineage>
        <taxon>Bacteria</taxon>
        <taxon>Bacillati</taxon>
        <taxon>Actinomycetota</taxon>
        <taxon>Actinomycetes</taxon>
        <taxon>Streptosporangiales</taxon>
        <taxon>Streptosporangiaceae</taxon>
        <taxon>Nonomuraea</taxon>
    </lineage>
</organism>
<dbReference type="InterPro" id="IPR042174">
    <property type="entry name" value="RecF_2"/>
</dbReference>
<dbReference type="NCBIfam" id="TIGR00611">
    <property type="entry name" value="recf"/>
    <property type="match status" value="1"/>
</dbReference>
<sequence>MRRLPQWRSGRTNLRGVHVAHLSLTDFRSYASVELGLEPGVTAFVGPNGQGKTNLVEAIGYVATHSSHRVAADAPLVRQGAARAIVRCAVQRDDRRALVELEINPGRANRARLNRSAVSRPRDVIGLLRTVLFAPEDLSLIKGDPAERRRFLDELLVSRTPRFAGVRADYDRVLKQRGALLRTASQARRGTRSGRRAEGDTGFAAAGAGDVLSTLEVWDAHLARHGAELLRARLELIDELRPLVAGAYASLAPTSAPATLAYRSTLSTGQDGAEDESPGERGSSDAQTLSTDLGKTLEERLRERLLEVRSAEIERGVTLVGPHRDDLVLGLGELPARGYASHGESWSFALALRLAAYDLLRADGGDPVLILDDVFAELDTQRRRRLAEIVAPAEQVLITAAVDDDVPAELAGARFDVAEGSVTRVR</sequence>
<dbReference type="Gene3D" id="1.20.1050.90">
    <property type="entry name" value="RecF/RecN/SMC, N-terminal domain"/>
    <property type="match status" value="1"/>
</dbReference>
<accession>A0A918E325</accession>
<feature type="binding site" evidence="13">
    <location>
        <begin position="46"/>
        <end position="53"/>
    </location>
    <ligand>
        <name>ATP</name>
        <dbReference type="ChEBI" id="CHEBI:30616"/>
    </ligand>
</feature>
<dbReference type="GO" id="GO:0009432">
    <property type="term" value="P:SOS response"/>
    <property type="evidence" value="ECO:0007669"/>
    <property type="project" value="UniProtKB-UniRule"/>
</dbReference>
<evidence type="ECO:0000256" key="5">
    <source>
        <dbReference type="ARBA" id="ARBA00022705"/>
    </source>
</evidence>
<keyword evidence="6 13" id="KW-0547">Nucleotide-binding</keyword>
<dbReference type="Pfam" id="PF02463">
    <property type="entry name" value="SMC_N"/>
    <property type="match status" value="1"/>
</dbReference>
<dbReference type="InterPro" id="IPR018078">
    <property type="entry name" value="DNA-binding_RecF_CS"/>
</dbReference>
<dbReference type="GO" id="GO:0005737">
    <property type="term" value="C:cytoplasm"/>
    <property type="evidence" value="ECO:0007669"/>
    <property type="project" value="UniProtKB-SubCell"/>
</dbReference>
<evidence type="ECO:0000256" key="9">
    <source>
        <dbReference type="ARBA" id="ARBA00023125"/>
    </source>
</evidence>
<evidence type="ECO:0000256" key="1">
    <source>
        <dbReference type="ARBA" id="ARBA00004496"/>
    </source>
</evidence>
<dbReference type="GO" id="GO:0003697">
    <property type="term" value="F:single-stranded DNA binding"/>
    <property type="evidence" value="ECO:0007669"/>
    <property type="project" value="UniProtKB-UniRule"/>
</dbReference>
<dbReference type="EMBL" id="BMNK01000002">
    <property type="protein sequence ID" value="GGP03115.1"/>
    <property type="molecule type" value="Genomic_DNA"/>
</dbReference>
<keyword evidence="10 13" id="KW-0234">DNA repair</keyword>
<feature type="domain" description="RecF/RecN/SMC N-terminal" evidence="16">
    <location>
        <begin position="19"/>
        <end position="401"/>
    </location>
</feature>
<proteinExistence type="inferred from homology"/>